<dbReference type="Gene3D" id="3.40.630.30">
    <property type="match status" value="1"/>
</dbReference>
<evidence type="ECO:0000313" key="3">
    <source>
        <dbReference type="Proteomes" id="UP000002365"/>
    </source>
</evidence>
<protein>
    <submittedName>
        <fullName evidence="2">Acetyltransferase, GNAT family</fullName>
        <ecNumber evidence="2">2.3.1.-</ecNumber>
    </submittedName>
</protein>
<dbReference type="PROSITE" id="PS51186">
    <property type="entry name" value="GNAT"/>
    <property type="match status" value="1"/>
</dbReference>
<dbReference type="Pfam" id="PF00583">
    <property type="entry name" value="Acetyltransf_1"/>
    <property type="match status" value="1"/>
</dbReference>
<dbReference type="Proteomes" id="UP000002365">
    <property type="component" value="Chromosome"/>
</dbReference>
<dbReference type="EMBL" id="CP001982">
    <property type="protein sequence ID" value="ADF39327.1"/>
    <property type="molecule type" value="Genomic_DNA"/>
</dbReference>
<dbReference type="SUPFAM" id="SSF55729">
    <property type="entry name" value="Acyl-CoA N-acyltransferases (Nat)"/>
    <property type="match status" value="1"/>
</dbReference>
<accession>D5DEP5</accession>
<reference evidence="2 3" key="1">
    <citation type="journal article" date="2011" name="J. Bacteriol.">
        <title>Genome sequences of the biotechnologically important Bacillus megaterium strains QM B1551 and DSM319.</title>
        <authorList>
            <person name="Eppinger M."/>
            <person name="Bunk B."/>
            <person name="Johns M.A."/>
            <person name="Edirisinghe J.N."/>
            <person name="Kutumbaka K.K."/>
            <person name="Koenig S.S."/>
            <person name="Huot Creasy H."/>
            <person name="Rosovitz M.J."/>
            <person name="Riley D.R."/>
            <person name="Daugherty S."/>
            <person name="Martin M."/>
            <person name="Elbourne L.D."/>
            <person name="Paulsen I."/>
            <person name="Biedendieck R."/>
            <person name="Braun C."/>
            <person name="Grayburn S."/>
            <person name="Dhingra S."/>
            <person name="Lukyanchuk V."/>
            <person name="Ball B."/>
            <person name="Ul-Qamar R."/>
            <person name="Seibel J."/>
            <person name="Bremer E."/>
            <person name="Jahn D."/>
            <person name="Ravel J."/>
            <person name="Vary P.S."/>
        </authorList>
    </citation>
    <scope>NUCLEOTIDE SEQUENCE [LARGE SCALE GENOMIC DNA]</scope>
    <source>
        <strain evidence="3">DSM 319 / IMG 1521</strain>
    </source>
</reference>
<evidence type="ECO:0000259" key="1">
    <source>
        <dbReference type="PROSITE" id="PS51186"/>
    </source>
</evidence>
<dbReference type="GO" id="GO:0016747">
    <property type="term" value="F:acyltransferase activity, transferring groups other than amino-acyl groups"/>
    <property type="evidence" value="ECO:0007669"/>
    <property type="project" value="InterPro"/>
</dbReference>
<dbReference type="AlphaFoldDB" id="D5DEP5"/>
<dbReference type="InterPro" id="IPR000182">
    <property type="entry name" value="GNAT_dom"/>
</dbReference>
<dbReference type="EC" id="2.3.1.-" evidence="2"/>
<dbReference type="HOGENOM" id="CLU_099453_3_0_9"/>
<organism evidence="2 3">
    <name type="scientific">Priestia megaterium (strain DSM 319 / IMG 1521)</name>
    <name type="common">Bacillus megaterium</name>
    <dbReference type="NCBI Taxonomy" id="592022"/>
    <lineage>
        <taxon>Bacteria</taxon>
        <taxon>Bacillati</taxon>
        <taxon>Bacillota</taxon>
        <taxon>Bacilli</taxon>
        <taxon>Bacillales</taxon>
        <taxon>Bacillaceae</taxon>
        <taxon>Priestia</taxon>
    </lineage>
</organism>
<keyword evidence="2" id="KW-0012">Acyltransferase</keyword>
<dbReference type="CDD" id="cd04301">
    <property type="entry name" value="NAT_SF"/>
    <property type="match status" value="1"/>
</dbReference>
<dbReference type="InterPro" id="IPR016181">
    <property type="entry name" value="Acyl_CoA_acyltransferase"/>
</dbReference>
<feature type="domain" description="N-acetyltransferase" evidence="1">
    <location>
        <begin position="22"/>
        <end position="173"/>
    </location>
</feature>
<name>D5DEP5_PRIM3</name>
<dbReference type="KEGG" id="bmd:BMD_2481"/>
<gene>
    <name evidence="2" type="ordered locus">BMD_2481</name>
</gene>
<sequence length="173" mass="20322">MVKLIKQRYTATLQRKKGRHMISFEPITADTMYIVSEIINSNEAYNVLENGKKERSEEELFKEYMNEKTDSYFIKADDTYVGIIDYMKQNPNDDHPWIGAFIIHSAYHNFSFGTQAYLAFEEKLKKEEGLSVLRLGVLSQNPRAELFWERLGFTQYATKPLHHNQVNCLEKEL</sequence>
<keyword evidence="2" id="KW-0808">Transferase</keyword>
<proteinExistence type="predicted"/>
<evidence type="ECO:0000313" key="2">
    <source>
        <dbReference type="EMBL" id="ADF39327.1"/>
    </source>
</evidence>